<dbReference type="AlphaFoldDB" id="A0A060X276"/>
<feature type="region of interest" description="Disordered" evidence="2">
    <location>
        <begin position="392"/>
        <end position="411"/>
    </location>
</feature>
<keyword evidence="1" id="KW-0175">Coiled coil</keyword>
<dbReference type="GO" id="GO:2001224">
    <property type="term" value="P:positive regulation of neuron migration"/>
    <property type="evidence" value="ECO:0007669"/>
    <property type="project" value="TreeGrafter"/>
</dbReference>
<dbReference type="PANTHER" id="PTHR46606">
    <property type="entry name" value="SHOOTIN-1"/>
    <property type="match status" value="1"/>
</dbReference>
<feature type="compositionally biased region" description="Basic residues" evidence="2">
    <location>
        <begin position="467"/>
        <end position="480"/>
    </location>
</feature>
<feature type="compositionally biased region" description="Low complexity" evidence="2">
    <location>
        <begin position="10"/>
        <end position="20"/>
    </location>
</feature>
<dbReference type="InterPro" id="IPR024849">
    <property type="entry name" value="Shootin-1"/>
</dbReference>
<feature type="compositionally biased region" description="Basic and acidic residues" evidence="2">
    <location>
        <begin position="441"/>
        <end position="454"/>
    </location>
</feature>
<sequence>MWTQGEDTNAAASGGESSCSSEDEGDIQCEILEKQRDEANQKLSEMEEVSSQLLKEMEVLEMQFQIERSCRESAEALAVKVTKDNKVLKRRSQALLPLIAELPENLEADLGVDPDPDGDSGEDAVLQGQAQIRELQASVDQLLGEKLRLCEQVEALRAEQNQLKEQLALEIDEREAILKKLPVQCFTCVCMSIVSQLVTEEFTEISQKLELEQGLRQHAEVFAHQVLVKQKQTQRQSMVLQQSSETSMQLQQALEQVAHINSTLQDIQLYYRNQQTQCALEESSVLSELQIVRGQLESSEKERRTMETHLREAQITAAHLQGEVKHLQDRLKDQVSKADQPVEDNSTTAPPPPPPPPSSSPSPAPNSLQHSGSGIHNHYISSQLVVLRNKRKESVNNTDKNKPDPSVDMKTRAVDEMMERIKKGIVLRPTLRPQPGSEDDSAWRDHRSEKRKSAVLDLKGMLDTMKRPGHRRAGSRKRISRNVGEAELHLVLLRRRRAMGDGQDTPGPSPTPSPAPPTTKIQGPQPGGPAEGALLCAGERGSTPVLRRLQQNREKRNSRIRSSELIICQEEI</sequence>
<feature type="compositionally biased region" description="Basic and acidic residues" evidence="2">
    <location>
        <begin position="327"/>
        <end position="336"/>
    </location>
</feature>
<reference evidence="3" key="2">
    <citation type="submission" date="2014-03" db="EMBL/GenBank/DDBJ databases">
        <authorList>
            <person name="Genoscope - CEA"/>
        </authorList>
    </citation>
    <scope>NUCLEOTIDE SEQUENCE</scope>
</reference>
<proteinExistence type="predicted"/>
<dbReference type="PANTHER" id="PTHR46606:SF4">
    <property type="entry name" value="SHOOTIN-1"/>
    <property type="match status" value="1"/>
</dbReference>
<dbReference type="GO" id="GO:0048812">
    <property type="term" value="P:neuron projection morphogenesis"/>
    <property type="evidence" value="ECO:0007669"/>
    <property type="project" value="TreeGrafter"/>
</dbReference>
<evidence type="ECO:0000313" key="3">
    <source>
        <dbReference type="EMBL" id="CDQ70975.1"/>
    </source>
</evidence>
<feature type="region of interest" description="Disordered" evidence="2">
    <location>
        <begin position="499"/>
        <end position="559"/>
    </location>
</feature>
<feature type="region of interest" description="Disordered" evidence="2">
    <location>
        <begin position="327"/>
        <end position="375"/>
    </location>
</feature>
<feature type="coiled-coil region" evidence="1">
    <location>
        <begin position="29"/>
        <end position="63"/>
    </location>
</feature>
<dbReference type="GO" id="GO:0005737">
    <property type="term" value="C:cytoplasm"/>
    <property type="evidence" value="ECO:0007669"/>
    <property type="project" value="TreeGrafter"/>
</dbReference>
<feature type="region of interest" description="Disordered" evidence="2">
    <location>
        <begin position="1"/>
        <end position="28"/>
    </location>
</feature>
<feature type="coiled-coil region" evidence="1">
    <location>
        <begin position="132"/>
        <end position="173"/>
    </location>
</feature>
<dbReference type="EMBL" id="FR904742">
    <property type="protein sequence ID" value="CDQ70975.1"/>
    <property type="molecule type" value="Genomic_DNA"/>
</dbReference>
<reference evidence="3" key="1">
    <citation type="journal article" date="2014" name="Nat. Commun.">
        <title>The rainbow trout genome provides novel insights into evolution after whole-genome duplication in vertebrates.</title>
        <authorList>
            <person name="Berthelot C."/>
            <person name="Brunet F."/>
            <person name="Chalopin D."/>
            <person name="Juanchich A."/>
            <person name="Bernard M."/>
            <person name="Noel B."/>
            <person name="Bento P."/>
            <person name="Da Silva C."/>
            <person name="Labadie K."/>
            <person name="Alberti A."/>
            <person name="Aury J.M."/>
            <person name="Louis A."/>
            <person name="Dehais P."/>
            <person name="Bardou P."/>
            <person name="Montfort J."/>
            <person name="Klopp C."/>
            <person name="Cabau C."/>
            <person name="Gaspin C."/>
            <person name="Thorgaard G.H."/>
            <person name="Boussaha M."/>
            <person name="Quillet E."/>
            <person name="Guyomard R."/>
            <person name="Galiana D."/>
            <person name="Bobe J."/>
            <person name="Volff J.N."/>
            <person name="Genet C."/>
            <person name="Wincker P."/>
            <person name="Jaillon O."/>
            <person name="Roest Crollius H."/>
            <person name="Guiguen Y."/>
        </authorList>
    </citation>
    <scope>NUCLEOTIDE SEQUENCE [LARGE SCALE GENOMIC DNA]</scope>
</reference>
<organism evidence="3 4">
    <name type="scientific">Oncorhynchus mykiss</name>
    <name type="common">Rainbow trout</name>
    <name type="synonym">Salmo gairdneri</name>
    <dbReference type="NCBI Taxonomy" id="8022"/>
    <lineage>
        <taxon>Eukaryota</taxon>
        <taxon>Metazoa</taxon>
        <taxon>Chordata</taxon>
        <taxon>Craniata</taxon>
        <taxon>Vertebrata</taxon>
        <taxon>Euteleostomi</taxon>
        <taxon>Actinopterygii</taxon>
        <taxon>Neopterygii</taxon>
        <taxon>Teleostei</taxon>
        <taxon>Protacanthopterygii</taxon>
        <taxon>Salmoniformes</taxon>
        <taxon>Salmonidae</taxon>
        <taxon>Salmoninae</taxon>
        <taxon>Oncorhynchus</taxon>
    </lineage>
</organism>
<dbReference type="GO" id="GO:0044295">
    <property type="term" value="C:axonal growth cone"/>
    <property type="evidence" value="ECO:0007669"/>
    <property type="project" value="TreeGrafter"/>
</dbReference>
<feature type="compositionally biased region" description="Pro residues" evidence="2">
    <location>
        <begin position="349"/>
        <end position="364"/>
    </location>
</feature>
<name>A0A060X276_ONCMY</name>
<feature type="compositionally biased region" description="Basic and acidic residues" evidence="2">
    <location>
        <begin position="399"/>
        <end position="411"/>
    </location>
</feature>
<feature type="compositionally biased region" description="Pro residues" evidence="2">
    <location>
        <begin position="507"/>
        <end position="517"/>
    </location>
</feature>
<dbReference type="PaxDb" id="8022-A0A060X276"/>
<dbReference type="Proteomes" id="UP000193380">
    <property type="component" value="Unassembled WGS sequence"/>
</dbReference>
<accession>A0A060X276</accession>
<dbReference type="GO" id="GO:0031252">
    <property type="term" value="C:cell leading edge"/>
    <property type="evidence" value="ECO:0007669"/>
    <property type="project" value="TreeGrafter"/>
</dbReference>
<evidence type="ECO:0000256" key="2">
    <source>
        <dbReference type="SAM" id="MobiDB-lite"/>
    </source>
</evidence>
<feature type="region of interest" description="Disordered" evidence="2">
    <location>
        <begin position="430"/>
        <end position="482"/>
    </location>
</feature>
<evidence type="ECO:0000256" key="1">
    <source>
        <dbReference type="SAM" id="Coils"/>
    </source>
</evidence>
<protein>
    <submittedName>
        <fullName evidence="3">Uncharacterized protein</fullName>
    </submittedName>
</protein>
<gene>
    <name evidence="3" type="ORF">GSONMT00016835001</name>
</gene>
<dbReference type="STRING" id="8022.A0A060X276"/>
<evidence type="ECO:0000313" key="4">
    <source>
        <dbReference type="Proteomes" id="UP000193380"/>
    </source>
</evidence>